<dbReference type="AlphaFoldDB" id="A0AA88EL74"/>
<dbReference type="EMBL" id="BTGU01012796">
    <property type="protein sequence ID" value="GMN71984.1"/>
    <property type="molecule type" value="Genomic_DNA"/>
</dbReference>
<evidence type="ECO:0000313" key="8">
    <source>
        <dbReference type="EMBL" id="GMN72003.1"/>
    </source>
</evidence>
<feature type="chain" id="PRO_5041851704" description="Prolamin-like domain-containing protein" evidence="3">
    <location>
        <begin position="25"/>
        <end position="206"/>
    </location>
</feature>
<feature type="region of interest" description="Disordered" evidence="2">
    <location>
        <begin position="92"/>
        <end position="145"/>
    </location>
</feature>
<dbReference type="Gramene" id="FCD_00015498-RA">
    <property type="protein sequence ID" value="FCD_00015498-RA:cds"/>
    <property type="gene ID" value="FCD_00015498"/>
</dbReference>
<organism evidence="6 9">
    <name type="scientific">Ficus carica</name>
    <name type="common">Common fig</name>
    <dbReference type="NCBI Taxonomy" id="3494"/>
    <lineage>
        <taxon>Eukaryota</taxon>
        <taxon>Viridiplantae</taxon>
        <taxon>Streptophyta</taxon>
        <taxon>Embryophyta</taxon>
        <taxon>Tracheophyta</taxon>
        <taxon>Spermatophyta</taxon>
        <taxon>Magnoliopsida</taxon>
        <taxon>eudicotyledons</taxon>
        <taxon>Gunneridae</taxon>
        <taxon>Pentapetalae</taxon>
        <taxon>rosids</taxon>
        <taxon>fabids</taxon>
        <taxon>Rosales</taxon>
        <taxon>Moraceae</taxon>
        <taxon>Ficeae</taxon>
        <taxon>Ficus</taxon>
    </lineage>
</organism>
<dbReference type="EMBL" id="BTGU01012795">
    <property type="protein sequence ID" value="GMN71978.1"/>
    <property type="molecule type" value="Genomic_DNA"/>
</dbReference>
<dbReference type="EMBL" id="BTGU01012799">
    <property type="protein sequence ID" value="GMN72000.1"/>
    <property type="molecule type" value="Genomic_DNA"/>
</dbReference>
<keyword evidence="9" id="KW-1185">Reference proteome</keyword>
<evidence type="ECO:0000313" key="7">
    <source>
        <dbReference type="EMBL" id="GMN72000.1"/>
    </source>
</evidence>
<proteinExistence type="predicted"/>
<dbReference type="Pfam" id="PF05617">
    <property type="entry name" value="Prolamin_like"/>
    <property type="match status" value="1"/>
</dbReference>
<protein>
    <recommendedName>
        <fullName evidence="4">Prolamin-like domain-containing protein</fullName>
    </recommendedName>
</protein>
<evidence type="ECO:0000256" key="2">
    <source>
        <dbReference type="SAM" id="MobiDB-lite"/>
    </source>
</evidence>
<evidence type="ECO:0000256" key="3">
    <source>
        <dbReference type="SAM" id="SignalP"/>
    </source>
</evidence>
<evidence type="ECO:0000313" key="5">
    <source>
        <dbReference type="EMBL" id="GMN71978.1"/>
    </source>
</evidence>
<evidence type="ECO:0000259" key="4">
    <source>
        <dbReference type="Pfam" id="PF05617"/>
    </source>
</evidence>
<dbReference type="InterPro" id="IPR008502">
    <property type="entry name" value="Prolamin-like"/>
</dbReference>
<evidence type="ECO:0000256" key="1">
    <source>
        <dbReference type="ARBA" id="ARBA00022729"/>
    </source>
</evidence>
<keyword evidence="1 3" id="KW-0732">Signal</keyword>
<gene>
    <name evidence="5" type="ORF">TIFTF001_053488</name>
    <name evidence="6" type="ORF">TIFTF001_053489</name>
    <name evidence="7" type="ORF">TIFTF001_053491</name>
    <name evidence="8" type="ORF">TIFTF001_053492</name>
</gene>
<dbReference type="EMBL" id="BTGU01012800">
    <property type="protein sequence ID" value="GMN72003.1"/>
    <property type="molecule type" value="Genomic_DNA"/>
</dbReference>
<sequence length="206" mass="22635">MKKVSILLVLFFTFSASSVFKVESEGTCADFLLHLQPCLGEIFSFKFVRLKRPISYSCCSTIADVANYCPRKLQPFWFIKVEKSCIIANKKSPPPAPPSNGGGTGATPPPVPPSNGTNIGITPPPAPSKQTPPPAPPSNGGIDRNCEKEIDNRLKECGLALFDYYNHQTPISSSCCARILEVRDKCGPREWSDFFAQCQSYCMNQH</sequence>
<feature type="signal peptide" evidence="3">
    <location>
        <begin position="1"/>
        <end position="24"/>
    </location>
</feature>
<feature type="domain" description="Prolamin-like" evidence="4">
    <location>
        <begin position="27"/>
        <end position="89"/>
    </location>
</feature>
<comment type="caution">
    <text evidence="6">The sequence shown here is derived from an EMBL/GenBank/DDBJ whole genome shotgun (WGS) entry which is preliminary data.</text>
</comment>
<feature type="compositionally biased region" description="Pro residues" evidence="2">
    <location>
        <begin position="122"/>
        <end position="137"/>
    </location>
</feature>
<evidence type="ECO:0000313" key="6">
    <source>
        <dbReference type="EMBL" id="GMN71984.1"/>
    </source>
</evidence>
<name>A0AA88EL74_FICCA</name>
<dbReference type="Proteomes" id="UP001187192">
    <property type="component" value="Unassembled WGS sequence"/>
</dbReference>
<reference evidence="6" key="1">
    <citation type="submission" date="2023-07" db="EMBL/GenBank/DDBJ databases">
        <title>draft genome sequence of fig (Ficus carica).</title>
        <authorList>
            <person name="Takahashi T."/>
            <person name="Nishimura K."/>
        </authorList>
    </citation>
    <scope>NUCLEOTIDE SEQUENCE</scope>
</reference>
<accession>A0AA88EL74</accession>
<evidence type="ECO:0000313" key="9">
    <source>
        <dbReference type="Proteomes" id="UP001187192"/>
    </source>
</evidence>